<dbReference type="SUPFAM" id="SSF52467">
    <property type="entry name" value="DHS-like NAD/FAD-binding domain"/>
    <property type="match status" value="1"/>
</dbReference>
<dbReference type="RefSeq" id="WP_406697630.1">
    <property type="nucleotide sequence ID" value="NZ_CP155447.1"/>
</dbReference>
<evidence type="ECO:0000256" key="1">
    <source>
        <dbReference type="SAM" id="MobiDB-lite"/>
    </source>
</evidence>
<sequence>MPKEFRYLELMHGLLERASPRELEYFFRKSSHRDEISDVQRGEILEFLRSSITRPKWRPFLRWVTDGRADHVDNLFQMFNRGRVPGNSHRFLAFLARLQGWKLILTTNFDDLIERAMRSEGMEPTVFDVWRAAELPNELLVGGRLSVIKLHGSAYGLQVGETLDEPLSEPEKRKLLGYLPENPLLLVLGYGGQDRRIMDFIAAVLERGKASRGPQVAWVHFEPMRPGTVEVLAEKYNSPDDKMGKVATPLVTARTFDSGAFLVGIHARLTSSQPTSAESYTSHTQRPLGLVASSIFDMNGSATAHVAPWAGSPPSSPVHVFTGESSEEGRRDDASTPVDAAAIVMSEFLSKHAGSHVPIWLDAGMFQSIEELVSEVMHQCRRHDPSLPSVALSLTGSIGSDVHKESLRRAAGRIHATLRRGSYILAIDEVGAFGRPPTTHHGLPSTLAAHLKDRMIEFCQFLTVLVENAPDCKDSHICLGINELADRFSLSDRTEITEHRKTFDAISGALRNFRGELERISGDGLVEFHRAPSRRRPLDAVTQADLDVTESQLKARVGDKRLGDLMMLVSTFRRPRSLVALRRLAIDYFSHDGEAHEVVPTPRLYEELDTWLGWLQRRQELFCLGGELYWMGTHSRDQIYERGSSLATGKQYLDAVEAPKEAYRFLGHAYDPQPLNDRNQLREIVRQLARLVYQHKQIARYYYSDMYLASKDIAAYSEYLYHRISSIRYETALAALLMRRRREFTDPGEAPGRSDPVACFEHRRLGPRGLRLALQDRLDDVRALERTLERDRDMLLSHVSSDTLLGWIKWIVPNDLPRFLIVYYGVHAEPGSAESRLEEQITDEIRRMDLLLRDLHGKVLREKTDYEGCIGVRIAQVRSLVSQQASSSHDSDPSNLRDDLGPGLAERLVSELLDPARTLLGNRSSRGMLRLGFEAMATLLDIAVCLRGLGRLDEAGWLIARLREVVATIRTQADCNPELDDFCEAMEVKLHFRAAELILTPIGLWDIKNDDVLAHDKLKANCIRAFEECDRGLALIRETNTEPGDYFVYRSYLRTLRGRALSLRGRFVAAFRDFDRALAGLDPIAGSGRGAMAICTLSKAESLMFYADWKIISNCTRSLGKNFDSSWLAPQGRLLLGFDFIVAALDPGFAADPTQVSARQLLRRAMTPWADHLTVDPEGFLVRVREAIRVIGAITPTTAANLARAEEALGTDPDRLVSAWRQIPEPDRNAVKIALRRSLAYWDTGRLMECVGKEPEVGEIDRAAIRSLERARDSLAQSETLLTGGRRDTQFWFLLHRLRAQAHFGELLMALTIGPAAPTCVLDRQRFHARFIDQACSGLRALRDARDNLLARPNCPTTTDRRIVALNRLQFQILLACACNAWIRVAKAEPTEPHKEGPNASVQPFWECFWRRWDWLTGMAGLERSDQMKGHESYLQIVRTSFKGTAEHTLATRAFMERHIKLFAEPLVSVRELRNGA</sequence>
<proteinExistence type="predicted"/>
<dbReference type="Pfam" id="PF13289">
    <property type="entry name" value="SIR2_2"/>
    <property type="match status" value="1"/>
</dbReference>
<protein>
    <submittedName>
        <fullName evidence="2">SIR2 family protein</fullName>
    </submittedName>
</protein>
<accession>A0AAU7CJM0</accession>
<name>A0AAU7CJM0_9BACT</name>
<organism evidence="2">
    <name type="scientific">Singulisphaera sp. Ch08</name>
    <dbReference type="NCBI Taxonomy" id="3120278"/>
    <lineage>
        <taxon>Bacteria</taxon>
        <taxon>Pseudomonadati</taxon>
        <taxon>Planctomycetota</taxon>
        <taxon>Planctomycetia</taxon>
        <taxon>Isosphaerales</taxon>
        <taxon>Isosphaeraceae</taxon>
        <taxon>Singulisphaera</taxon>
    </lineage>
</organism>
<feature type="region of interest" description="Disordered" evidence="1">
    <location>
        <begin position="308"/>
        <end position="335"/>
    </location>
</feature>
<evidence type="ECO:0000313" key="2">
    <source>
        <dbReference type="EMBL" id="XBH04831.1"/>
    </source>
</evidence>
<dbReference type="InterPro" id="IPR029035">
    <property type="entry name" value="DHS-like_NAD/FAD-binding_dom"/>
</dbReference>
<dbReference type="EMBL" id="CP155447">
    <property type="protein sequence ID" value="XBH04831.1"/>
    <property type="molecule type" value="Genomic_DNA"/>
</dbReference>
<reference evidence="2" key="1">
    <citation type="submission" date="2024-05" db="EMBL/GenBank/DDBJ databases">
        <title>Planctomycetes of the genus Singulisphaera possess chitinolytic capabilities.</title>
        <authorList>
            <person name="Ivanova A."/>
        </authorList>
    </citation>
    <scope>NUCLEOTIDE SEQUENCE</scope>
    <source>
        <strain evidence="2">Ch08T</strain>
    </source>
</reference>
<gene>
    <name evidence="2" type="ORF">V5E97_02085</name>
</gene>